<feature type="transmembrane region" description="Helical" evidence="1">
    <location>
        <begin position="128"/>
        <end position="153"/>
    </location>
</feature>
<comment type="caution">
    <text evidence="2">The sequence shown here is derived from an EMBL/GenBank/DDBJ whole genome shotgun (WGS) entry which is preliminary data.</text>
</comment>
<keyword evidence="1" id="KW-0812">Transmembrane</keyword>
<dbReference type="EMBL" id="CAJSTJ010000159">
    <property type="protein sequence ID" value="CAG7563558.1"/>
    <property type="molecule type" value="Genomic_DNA"/>
</dbReference>
<reference evidence="2" key="1">
    <citation type="submission" date="2021-05" db="EMBL/GenBank/DDBJ databases">
        <authorList>
            <person name="Khan N."/>
        </authorList>
    </citation>
    <scope>NUCLEOTIDE SEQUENCE</scope>
</reference>
<evidence type="ECO:0000256" key="1">
    <source>
        <dbReference type="SAM" id="Phobius"/>
    </source>
</evidence>
<feature type="transmembrane region" description="Helical" evidence="1">
    <location>
        <begin position="89"/>
        <end position="107"/>
    </location>
</feature>
<gene>
    <name evidence="2" type="ORF">FEQUK3_LOCUS9282</name>
</gene>
<evidence type="ECO:0000313" key="2">
    <source>
        <dbReference type="EMBL" id="CAG7563558.1"/>
    </source>
</evidence>
<sequence length="202" mass="22275">MFDNKTIPSFGPVVVRLEGITRSEFQIMGCFIIIVAVSFATVIMCGILGWVAWGKADYIEDNTGNGQGHEEGQVLGPKAVFAATLRVKVQVFSFLVLCLLFNLLGLHSTIRQRVHTAGLINNNTSRRIAWDCISCVLIYATMGLQTFNLWMFAKDYDPAKNPDTVELNDLPRPNGNAGSEQGQQLQTPLPAYTLAHLDAIRC</sequence>
<organism evidence="2 3">
    <name type="scientific">Fusarium equiseti</name>
    <name type="common">Fusarium scirpi</name>
    <dbReference type="NCBI Taxonomy" id="61235"/>
    <lineage>
        <taxon>Eukaryota</taxon>
        <taxon>Fungi</taxon>
        <taxon>Dikarya</taxon>
        <taxon>Ascomycota</taxon>
        <taxon>Pezizomycotina</taxon>
        <taxon>Sordariomycetes</taxon>
        <taxon>Hypocreomycetidae</taxon>
        <taxon>Hypocreales</taxon>
        <taxon>Nectriaceae</taxon>
        <taxon>Fusarium</taxon>
        <taxon>Fusarium incarnatum-equiseti species complex</taxon>
    </lineage>
</organism>
<dbReference type="Proteomes" id="UP000693738">
    <property type="component" value="Unassembled WGS sequence"/>
</dbReference>
<keyword evidence="1" id="KW-0472">Membrane</keyword>
<dbReference type="AlphaFoldDB" id="A0A8J2NFU4"/>
<feature type="transmembrane region" description="Helical" evidence="1">
    <location>
        <begin position="30"/>
        <end position="53"/>
    </location>
</feature>
<proteinExistence type="predicted"/>
<name>A0A8J2NFU4_FUSEQ</name>
<keyword evidence="1" id="KW-1133">Transmembrane helix</keyword>
<protein>
    <submittedName>
        <fullName evidence="2">Uncharacterized protein</fullName>
    </submittedName>
</protein>
<evidence type="ECO:0000313" key="3">
    <source>
        <dbReference type="Proteomes" id="UP000693738"/>
    </source>
</evidence>
<accession>A0A8J2NFU4</accession>